<evidence type="ECO:0000313" key="2">
    <source>
        <dbReference type="Proteomes" id="UP000501452"/>
    </source>
</evidence>
<proteinExistence type="predicted"/>
<evidence type="ECO:0008006" key="3">
    <source>
        <dbReference type="Google" id="ProtNLM"/>
    </source>
</evidence>
<gene>
    <name evidence="1" type="ORF">GBA63_20490</name>
</gene>
<reference evidence="1 2" key="1">
    <citation type="submission" date="2019-10" db="EMBL/GenBank/DDBJ databases">
        <title>Rubrobacter sp nov SCSIO 52090 isolated from a deep-sea sediment in the South China Sea.</title>
        <authorList>
            <person name="Chen R.W."/>
        </authorList>
    </citation>
    <scope>NUCLEOTIDE SEQUENCE [LARGE SCALE GENOMIC DNA]</scope>
    <source>
        <strain evidence="1 2">SCSIO 52909</strain>
    </source>
</reference>
<evidence type="ECO:0000313" key="1">
    <source>
        <dbReference type="EMBL" id="QIN84756.1"/>
    </source>
</evidence>
<dbReference type="KEGG" id="rub:GBA63_20490"/>
<dbReference type="AlphaFoldDB" id="A0A6G8QE36"/>
<dbReference type="InterPro" id="IPR036388">
    <property type="entry name" value="WH-like_DNA-bd_sf"/>
</dbReference>
<name>A0A6G8QE36_9ACTN</name>
<dbReference type="Proteomes" id="UP000501452">
    <property type="component" value="Chromosome"/>
</dbReference>
<dbReference type="InterPro" id="IPR036390">
    <property type="entry name" value="WH_DNA-bd_sf"/>
</dbReference>
<dbReference type="EMBL" id="CP045119">
    <property type="protein sequence ID" value="QIN84756.1"/>
    <property type="molecule type" value="Genomic_DNA"/>
</dbReference>
<dbReference type="RefSeq" id="WP_166179263.1">
    <property type="nucleotide sequence ID" value="NZ_CP045119.1"/>
</dbReference>
<dbReference type="SUPFAM" id="SSF46785">
    <property type="entry name" value="Winged helix' DNA-binding domain"/>
    <property type="match status" value="1"/>
</dbReference>
<dbReference type="Gene3D" id="1.10.10.10">
    <property type="entry name" value="Winged helix-like DNA-binding domain superfamily/Winged helix DNA-binding domain"/>
    <property type="match status" value="1"/>
</dbReference>
<accession>A0A6G8QE36</accession>
<organism evidence="1 2">
    <name type="scientific">Rubrobacter tropicus</name>
    <dbReference type="NCBI Taxonomy" id="2653851"/>
    <lineage>
        <taxon>Bacteria</taxon>
        <taxon>Bacillati</taxon>
        <taxon>Actinomycetota</taxon>
        <taxon>Rubrobacteria</taxon>
        <taxon>Rubrobacterales</taxon>
        <taxon>Rubrobacteraceae</taxon>
        <taxon>Rubrobacter</taxon>
    </lineage>
</organism>
<sequence>MNLKDKVLGFALRAAGSAGVAFKEFARWLSPFGWTRRDLSPVLRGMREEGLAELTEDPDGEILDVRLTERGERKMAETASR</sequence>
<protein>
    <recommendedName>
        <fullName evidence="3">MarR family transcriptional regulator</fullName>
    </recommendedName>
</protein>
<keyword evidence="2" id="KW-1185">Reference proteome</keyword>